<evidence type="ECO:0000313" key="2">
    <source>
        <dbReference type="EMBL" id="NBJ25156.1"/>
    </source>
</evidence>
<evidence type="ECO:0000313" key="3">
    <source>
        <dbReference type="Proteomes" id="UP000818323"/>
    </source>
</evidence>
<gene>
    <name evidence="2" type="ORF">GR303_12430</name>
</gene>
<dbReference type="EMBL" id="JAAAXJ010000005">
    <property type="protein sequence ID" value="NBJ25156.1"/>
    <property type="molecule type" value="Genomic_DNA"/>
</dbReference>
<dbReference type="Proteomes" id="UP000818323">
    <property type="component" value="Unassembled WGS sequence"/>
</dbReference>
<proteinExistence type="predicted"/>
<evidence type="ECO:0000256" key="1">
    <source>
        <dbReference type="SAM" id="MobiDB-lite"/>
    </source>
</evidence>
<comment type="caution">
    <text evidence="2">The sequence shown here is derived from an EMBL/GenBank/DDBJ whole genome shotgun (WGS) entry which is preliminary data.</text>
</comment>
<sequence>MSLARTALRLATVAALKDDPVIAAMCGEITAYGELSIRIYDSRLEEFDRKEPVPVIVVTTDDDRRESNAAGGPAIEHVVDLTVEIAMKALATDDADQVLGIGSPATDGEIEASLDLLEERVIEALEFADAASLVRKVTRRPPAMKSSRFVTDETGEKLAIRLVTLTASLKGEDRHAADIPQGPFARLPEPLRTVCAAMPEGSSARATCQMIHDALPPLEVELYTGADITLRPDPSQPLPQPGEGEPHAPLVQVQAVRP</sequence>
<name>A0ABW9YXR8_9HYPH</name>
<accession>A0ABW9YXR8</accession>
<organism evidence="2 3">
    <name type="scientific">Microvirga arsenatis</name>
    <dbReference type="NCBI Taxonomy" id="2692265"/>
    <lineage>
        <taxon>Bacteria</taxon>
        <taxon>Pseudomonadati</taxon>
        <taxon>Pseudomonadota</taxon>
        <taxon>Alphaproteobacteria</taxon>
        <taxon>Hyphomicrobiales</taxon>
        <taxon>Methylobacteriaceae</taxon>
        <taxon>Microvirga</taxon>
    </lineage>
</organism>
<keyword evidence="3" id="KW-1185">Reference proteome</keyword>
<reference evidence="2 3" key="1">
    <citation type="submission" date="2020-01" db="EMBL/GenBank/DDBJ databases">
        <title>Microvirga sp. nov., an arsenate reduction bacterium isolated from Tibet hotspring sediments.</title>
        <authorList>
            <person name="Yuan C.-G."/>
        </authorList>
    </citation>
    <scope>NUCLEOTIDE SEQUENCE [LARGE SCALE GENOMIC DNA]</scope>
    <source>
        <strain evidence="2 3">SYSU G3D203</strain>
    </source>
</reference>
<feature type="region of interest" description="Disordered" evidence="1">
    <location>
        <begin position="228"/>
        <end position="258"/>
    </location>
</feature>
<protein>
    <submittedName>
        <fullName evidence="2">Uncharacterized protein</fullName>
    </submittedName>
</protein>
<dbReference type="RefSeq" id="WP_161725830.1">
    <property type="nucleotide sequence ID" value="NZ_JAAAXI010000025.1"/>
</dbReference>